<keyword evidence="2" id="KW-0808">Transferase</keyword>
<dbReference type="Pfam" id="PF20260">
    <property type="entry name" value="PUA_4"/>
    <property type="match status" value="1"/>
</dbReference>
<protein>
    <submittedName>
        <fullName evidence="2">Ribosomal RNA small subunit methyltransferase E</fullName>
        <ecNumber evidence="2">2.1.1.-</ecNumber>
    </submittedName>
</protein>
<dbReference type="EC" id="2.1.1.-" evidence="2"/>
<dbReference type="SUPFAM" id="SSF88697">
    <property type="entry name" value="PUA domain-like"/>
    <property type="match status" value="1"/>
</dbReference>
<dbReference type="InterPro" id="IPR015947">
    <property type="entry name" value="PUA-like_sf"/>
</dbReference>
<accession>A0A3B0YY92</accession>
<dbReference type="GO" id="GO:0032259">
    <property type="term" value="P:methylation"/>
    <property type="evidence" value="ECO:0007669"/>
    <property type="project" value="UniProtKB-KW"/>
</dbReference>
<dbReference type="GO" id="GO:0008168">
    <property type="term" value="F:methyltransferase activity"/>
    <property type="evidence" value="ECO:0007669"/>
    <property type="project" value="UniProtKB-KW"/>
</dbReference>
<feature type="domain" description="Ribosomal RNA small subunit methyltransferase E PUA-like" evidence="1">
    <location>
        <begin position="20"/>
        <end position="55"/>
    </location>
</feature>
<proteinExistence type="predicted"/>
<dbReference type="Gene3D" id="2.40.240.20">
    <property type="entry name" value="Hypothetical PUA domain-like, domain 1"/>
    <property type="match status" value="1"/>
</dbReference>
<organism evidence="2">
    <name type="scientific">hydrothermal vent metagenome</name>
    <dbReference type="NCBI Taxonomy" id="652676"/>
    <lineage>
        <taxon>unclassified sequences</taxon>
        <taxon>metagenomes</taxon>
        <taxon>ecological metagenomes</taxon>
    </lineage>
</organism>
<keyword evidence="2" id="KW-0489">Methyltransferase</keyword>
<name>A0A3B0YY92_9ZZZZ</name>
<dbReference type="InterPro" id="IPR046887">
    <property type="entry name" value="RsmE_PUA-like"/>
</dbReference>
<gene>
    <name evidence="2" type="ORF">MNBD_GAMMA14-2070</name>
</gene>
<feature type="non-terminal residue" evidence="2">
    <location>
        <position position="55"/>
    </location>
</feature>
<evidence type="ECO:0000259" key="1">
    <source>
        <dbReference type="Pfam" id="PF20260"/>
    </source>
</evidence>
<sequence>MRLSRFYIDQPLAEGAGIRLDERNSHYLLRVLRLKQGDPLIMFNGDGYEYSARLE</sequence>
<dbReference type="EMBL" id="UOFM01000349">
    <property type="protein sequence ID" value="VAW80252.1"/>
    <property type="molecule type" value="Genomic_DNA"/>
</dbReference>
<evidence type="ECO:0000313" key="2">
    <source>
        <dbReference type="EMBL" id="VAW80252.1"/>
    </source>
</evidence>
<dbReference type="AlphaFoldDB" id="A0A3B0YY92"/>
<reference evidence="2" key="1">
    <citation type="submission" date="2018-06" db="EMBL/GenBank/DDBJ databases">
        <authorList>
            <person name="Zhirakovskaya E."/>
        </authorList>
    </citation>
    <scope>NUCLEOTIDE SEQUENCE</scope>
</reference>